<dbReference type="PANTHER" id="PTHR31319">
    <property type="entry name" value="ZINC FINGER PROTEIN CONSTANS-LIKE 4"/>
    <property type="match status" value="1"/>
</dbReference>
<dbReference type="PROSITE" id="PS51017">
    <property type="entry name" value="CCT"/>
    <property type="match status" value="1"/>
</dbReference>
<sequence length="176" mass="20069">MTMSETRQNPATLHTFRQDHPILWPIEIRDYCMNPMSLSRNSEMPANNLSPNTAISLSSITNSGSMDSSKCLLGKFSGNEAVAPPTHVPMTETTHKEGCTVNVTKARASAAKEKEARVLRYREKKKNRKFEKKIRYASRKAFADKRPRIKGRFVKRNEVCDLPKYPSKLGMDRFHP</sequence>
<comment type="subcellular location">
    <subcellularLocation>
        <location evidence="1 3">Nucleus</location>
    </subcellularLocation>
</comment>
<dbReference type="Pfam" id="PF06203">
    <property type="entry name" value="CCT"/>
    <property type="match status" value="1"/>
</dbReference>
<name>W1NZL3_AMBTC</name>
<gene>
    <name evidence="5" type="ORF">AMTR_s00111p00022140</name>
</gene>
<evidence type="ECO:0000313" key="5">
    <source>
        <dbReference type="EMBL" id="ERN00140.1"/>
    </source>
</evidence>
<dbReference type="InterPro" id="IPR045281">
    <property type="entry name" value="CONSTANS-like"/>
</dbReference>
<dbReference type="STRING" id="13333.W1NZL3"/>
<keyword evidence="6" id="KW-1185">Reference proteome</keyword>
<evidence type="ECO:0000256" key="1">
    <source>
        <dbReference type="ARBA" id="ARBA00004123"/>
    </source>
</evidence>
<dbReference type="GO" id="GO:0009909">
    <property type="term" value="P:regulation of flower development"/>
    <property type="evidence" value="ECO:0000318"/>
    <property type="project" value="GO_Central"/>
</dbReference>
<dbReference type="Proteomes" id="UP000017836">
    <property type="component" value="Unassembled WGS sequence"/>
</dbReference>
<organism evidence="5 6">
    <name type="scientific">Amborella trichopoda</name>
    <dbReference type="NCBI Taxonomy" id="13333"/>
    <lineage>
        <taxon>Eukaryota</taxon>
        <taxon>Viridiplantae</taxon>
        <taxon>Streptophyta</taxon>
        <taxon>Embryophyta</taxon>
        <taxon>Tracheophyta</taxon>
        <taxon>Spermatophyta</taxon>
        <taxon>Magnoliopsida</taxon>
        <taxon>Amborellales</taxon>
        <taxon>Amborellaceae</taxon>
        <taxon>Amborella</taxon>
    </lineage>
</organism>
<dbReference type="HOGENOM" id="CLU_1527249_0_0_1"/>
<dbReference type="AlphaFoldDB" id="W1NZL3"/>
<dbReference type="GO" id="GO:0005634">
    <property type="term" value="C:nucleus"/>
    <property type="evidence" value="ECO:0000318"/>
    <property type="project" value="GO_Central"/>
</dbReference>
<evidence type="ECO:0000256" key="3">
    <source>
        <dbReference type="PROSITE-ProRule" id="PRU00357"/>
    </source>
</evidence>
<dbReference type="eggNOG" id="KOG1601">
    <property type="taxonomic scope" value="Eukaryota"/>
</dbReference>
<protein>
    <recommendedName>
        <fullName evidence="4">CCT domain-containing protein</fullName>
    </recommendedName>
</protein>
<dbReference type="InterPro" id="IPR010402">
    <property type="entry name" value="CCT_domain"/>
</dbReference>
<dbReference type="Gramene" id="ERN00140">
    <property type="protein sequence ID" value="ERN00140"/>
    <property type="gene ID" value="AMTR_s00111p00022140"/>
</dbReference>
<evidence type="ECO:0000256" key="2">
    <source>
        <dbReference type="ARBA" id="ARBA00023242"/>
    </source>
</evidence>
<proteinExistence type="predicted"/>
<evidence type="ECO:0000313" key="6">
    <source>
        <dbReference type="Proteomes" id="UP000017836"/>
    </source>
</evidence>
<dbReference type="PANTHER" id="PTHR31319:SF77">
    <property type="entry name" value="ZINC FINGER PROTEIN CONSTANS-LIKE 4"/>
    <property type="match status" value="1"/>
</dbReference>
<feature type="domain" description="CCT" evidence="4">
    <location>
        <begin position="114"/>
        <end position="156"/>
    </location>
</feature>
<keyword evidence="2 3" id="KW-0539">Nucleus</keyword>
<dbReference type="EMBL" id="KI394940">
    <property type="protein sequence ID" value="ERN00140.1"/>
    <property type="molecule type" value="Genomic_DNA"/>
</dbReference>
<evidence type="ECO:0000259" key="4">
    <source>
        <dbReference type="PROSITE" id="PS51017"/>
    </source>
</evidence>
<dbReference type="OrthoDB" id="153872at2759"/>
<accession>W1NZL3</accession>
<reference evidence="6" key="1">
    <citation type="journal article" date="2013" name="Science">
        <title>The Amborella genome and the evolution of flowering plants.</title>
        <authorList>
            <consortium name="Amborella Genome Project"/>
        </authorList>
    </citation>
    <scope>NUCLEOTIDE SEQUENCE [LARGE SCALE GENOMIC DNA]</scope>
</reference>